<feature type="transmembrane region" description="Helical" evidence="14">
    <location>
        <begin position="107"/>
        <end position="127"/>
    </location>
</feature>
<evidence type="ECO:0000256" key="8">
    <source>
        <dbReference type="ARBA" id="ARBA00022801"/>
    </source>
</evidence>
<evidence type="ECO:0000256" key="10">
    <source>
        <dbReference type="ARBA" id="ARBA00022989"/>
    </source>
</evidence>
<keyword evidence="7" id="KW-0677">Repeat</keyword>
<dbReference type="CDD" id="cd06164">
    <property type="entry name" value="S2P-M50_SpoIVFB_CBS"/>
    <property type="match status" value="1"/>
</dbReference>
<dbReference type="Pfam" id="PF00571">
    <property type="entry name" value="CBS"/>
    <property type="match status" value="2"/>
</dbReference>
<sequence length="373" mass="41568">MLESSFRLGTVFGIRIGVHYTWFIVFFLLISSLFVVFRNAHPEWSSHDTFLTALLATLLFFVSIILHELGHSLVAIAHGIKVRAITLFVFGGVAQIGKDADTAATEFFIAIAGPLVSFALAGLFYLLKLWLMPYSETATAVLEWLTTINLVVAIFNLIPGFPMDGGRIFRALIWKMTGNAVKGMQWAVMSGKIVAYGLMMTGMLIALQPAMLVNGLWLMGISWFLLAMAEDSKRTYFREHLAGHVSVGDVIQKEVPMITADMSILSWIDENMLLTGHRACLVIKDNQTIGLVSLSDIVKCPREQWSNTSVRKIMTPLKRLSIAQPTNSILEVLQIMNENGINQVPVLDQGKIIGWIDREHILKILQLHLDTGR</sequence>
<dbReference type="EMBL" id="VNHT01000052">
    <property type="protein sequence ID" value="TYP81176.1"/>
    <property type="molecule type" value="Genomic_DNA"/>
</dbReference>
<feature type="active site" evidence="15">
    <location>
        <position position="68"/>
    </location>
</feature>
<keyword evidence="13 14" id="KW-0472">Membrane</keyword>
<evidence type="ECO:0000256" key="14">
    <source>
        <dbReference type="PIRNR" id="PIRNR006404"/>
    </source>
</evidence>
<keyword evidence="21" id="KW-1185">Reference proteome</keyword>
<keyword evidence="9 14" id="KW-0862">Zinc</keyword>
<evidence type="ECO:0000313" key="19">
    <source>
        <dbReference type="EMBL" id="AKH36653.1"/>
    </source>
</evidence>
<keyword evidence="11 14" id="KW-0482">Metalloprotease</keyword>
<dbReference type="InterPro" id="IPR008915">
    <property type="entry name" value="Peptidase_M50"/>
</dbReference>
<evidence type="ECO:0000256" key="11">
    <source>
        <dbReference type="ARBA" id="ARBA00023049"/>
    </source>
</evidence>
<evidence type="ECO:0000256" key="5">
    <source>
        <dbReference type="ARBA" id="ARBA00022692"/>
    </source>
</evidence>
<feature type="transmembrane region" description="Helical" evidence="14">
    <location>
        <begin position="147"/>
        <end position="165"/>
    </location>
</feature>
<dbReference type="Proteomes" id="UP000324176">
    <property type="component" value="Unassembled WGS sequence"/>
</dbReference>
<dbReference type="GO" id="GO:0008237">
    <property type="term" value="F:metallopeptidase activity"/>
    <property type="evidence" value="ECO:0007669"/>
    <property type="project" value="UniProtKB-UniRule"/>
</dbReference>
<dbReference type="InterPro" id="IPR046342">
    <property type="entry name" value="CBS_dom_sf"/>
</dbReference>
<feature type="transmembrane region" description="Helical" evidence="14">
    <location>
        <begin position="211"/>
        <end position="229"/>
    </location>
</feature>
<dbReference type="InterPro" id="IPR000644">
    <property type="entry name" value="CBS_dom"/>
</dbReference>
<proteinExistence type="inferred from homology"/>
<keyword evidence="5 14" id="KW-0812">Transmembrane</keyword>
<keyword evidence="6 14" id="KW-0479">Metal-binding</keyword>
<dbReference type="OrthoDB" id="9781963at2"/>
<dbReference type="SUPFAM" id="SSF54631">
    <property type="entry name" value="CBS-domain pair"/>
    <property type="match status" value="1"/>
</dbReference>
<keyword evidence="12 17" id="KW-0129">CBS domain</keyword>
<evidence type="ECO:0000256" key="15">
    <source>
        <dbReference type="PIRSR" id="PIRSR006404-1"/>
    </source>
</evidence>
<protein>
    <recommendedName>
        <fullName evidence="14">Zinc metalloprotease</fullName>
    </recommendedName>
</protein>
<evidence type="ECO:0000256" key="16">
    <source>
        <dbReference type="PIRSR" id="PIRSR006404-2"/>
    </source>
</evidence>
<dbReference type="KEGG" id="nco:AAW31_00585"/>
<feature type="transmembrane region" description="Helical" evidence="14">
    <location>
        <begin position="49"/>
        <end position="67"/>
    </location>
</feature>
<evidence type="ECO:0000256" key="13">
    <source>
        <dbReference type="ARBA" id="ARBA00023136"/>
    </source>
</evidence>
<reference evidence="21" key="1">
    <citation type="submission" date="2015-05" db="EMBL/GenBank/DDBJ databases">
        <title>Draft genome of Nitrosomonas communis strain Nm2.</title>
        <authorList>
            <person name="Kozlowski J.A."/>
            <person name="Kits K.D."/>
            <person name="Stein L.Y."/>
        </authorList>
    </citation>
    <scope>NUCLEOTIDE SEQUENCE [LARGE SCALE GENOMIC DNA]</scope>
    <source>
        <strain evidence="21">Nm2</strain>
    </source>
</reference>
<gene>
    <name evidence="19" type="ORF">AAW31_00585</name>
    <name evidence="20" type="ORF">BCL69_10528</name>
</gene>
<dbReference type="PIRSF" id="PIRSF006404">
    <property type="entry name" value="UCP006404_Pept_M50_CBS"/>
    <property type="match status" value="1"/>
</dbReference>
<dbReference type="GO" id="GO:0005886">
    <property type="term" value="C:plasma membrane"/>
    <property type="evidence" value="ECO:0007669"/>
    <property type="project" value="UniProtKB-SubCell"/>
</dbReference>
<dbReference type="Gene3D" id="3.10.580.10">
    <property type="entry name" value="CBS-domain"/>
    <property type="match status" value="1"/>
</dbReference>
<evidence type="ECO:0000256" key="2">
    <source>
        <dbReference type="ARBA" id="ARBA00007931"/>
    </source>
</evidence>
<evidence type="ECO:0000256" key="3">
    <source>
        <dbReference type="ARBA" id="ARBA00022475"/>
    </source>
</evidence>
<dbReference type="Proteomes" id="UP000034156">
    <property type="component" value="Chromosome"/>
</dbReference>
<dbReference type="AlphaFoldDB" id="A0A0F7KC02"/>
<dbReference type="RefSeq" id="WP_046848756.1">
    <property type="nucleotide sequence ID" value="NZ_CBDIPD010000028.1"/>
</dbReference>
<dbReference type="InterPro" id="IPR016483">
    <property type="entry name" value="UCP006404_Pept_M50_CBS"/>
</dbReference>
<keyword evidence="8 14" id="KW-0378">Hydrolase</keyword>
<keyword evidence="10 14" id="KW-1133">Transmembrane helix</keyword>
<reference evidence="20 22" key="3">
    <citation type="submission" date="2019-07" db="EMBL/GenBank/DDBJ databases">
        <title>Active sludge and wastewater microbial communities from Klosterneuburg, Austria.</title>
        <authorList>
            <person name="Wagner M."/>
        </authorList>
    </citation>
    <scope>NUCLEOTIDE SEQUENCE [LARGE SCALE GENOMIC DNA]</scope>
    <source>
        <strain evidence="20 22">Nm2</strain>
    </source>
</reference>
<name>A0A0F7KC02_9PROT</name>
<dbReference type="PANTHER" id="PTHR39188">
    <property type="entry name" value="MEMBRANE-ASSOCIATED ZINC METALLOPROTEASE M50B"/>
    <property type="match status" value="1"/>
</dbReference>
<evidence type="ECO:0000256" key="6">
    <source>
        <dbReference type="ARBA" id="ARBA00022723"/>
    </source>
</evidence>
<dbReference type="SMART" id="SM00116">
    <property type="entry name" value="CBS"/>
    <property type="match status" value="2"/>
</dbReference>
<evidence type="ECO:0000256" key="17">
    <source>
        <dbReference type="PROSITE-ProRule" id="PRU00703"/>
    </source>
</evidence>
<evidence type="ECO:0000313" key="22">
    <source>
        <dbReference type="Proteomes" id="UP000324176"/>
    </source>
</evidence>
<feature type="binding site" evidence="16">
    <location>
        <position position="164"/>
    </location>
    <ligand>
        <name>Zn(2+)</name>
        <dbReference type="ChEBI" id="CHEBI:29105"/>
        <note>catalytic</note>
    </ligand>
</feature>
<evidence type="ECO:0000256" key="9">
    <source>
        <dbReference type="ARBA" id="ARBA00022833"/>
    </source>
</evidence>
<comment type="cofactor">
    <cofactor evidence="14 16">
        <name>Zn(2+)</name>
        <dbReference type="ChEBI" id="CHEBI:29105"/>
    </cofactor>
    <text evidence="14 16">Binds 1 zinc ion per subunit.</text>
</comment>
<feature type="domain" description="CBS" evidence="18">
    <location>
        <begin position="314"/>
        <end position="371"/>
    </location>
</feature>
<reference evidence="19 21" key="2">
    <citation type="journal article" date="2016" name="Genome Announc.">
        <title>Genome Sequence of Nitrosomonas communis Strain Nm2, a Mesophilic Ammonia-Oxidizing Bacterium Isolated from Mediterranean Soil.</title>
        <authorList>
            <person name="Kozlowski J.A."/>
            <person name="Kits K.D."/>
            <person name="Stein L.Y."/>
        </authorList>
    </citation>
    <scope>NUCLEOTIDE SEQUENCE [LARGE SCALE GENOMIC DNA]</scope>
    <source>
        <strain evidence="19 21">Nm2</strain>
    </source>
</reference>
<keyword evidence="4 14" id="KW-0645">Protease</keyword>
<feature type="binding site" evidence="16">
    <location>
        <position position="67"/>
    </location>
    <ligand>
        <name>Zn(2+)</name>
        <dbReference type="ChEBI" id="CHEBI:29105"/>
        <note>catalytic</note>
    </ligand>
</feature>
<dbReference type="EMBL" id="CP011451">
    <property type="protein sequence ID" value="AKH36653.1"/>
    <property type="molecule type" value="Genomic_DNA"/>
</dbReference>
<feature type="transmembrane region" description="Helical" evidence="14">
    <location>
        <begin position="20"/>
        <end position="37"/>
    </location>
</feature>
<accession>A0A0F7KC02</accession>
<dbReference type="GO" id="GO:0046872">
    <property type="term" value="F:metal ion binding"/>
    <property type="evidence" value="ECO:0007669"/>
    <property type="project" value="UniProtKB-UniRule"/>
</dbReference>
<evidence type="ECO:0000313" key="21">
    <source>
        <dbReference type="Proteomes" id="UP000034156"/>
    </source>
</evidence>
<dbReference type="GO" id="GO:0006508">
    <property type="term" value="P:proteolysis"/>
    <property type="evidence" value="ECO:0007669"/>
    <property type="project" value="UniProtKB-KW"/>
</dbReference>
<comment type="subcellular location">
    <subcellularLocation>
        <location evidence="1 14">Cell membrane</location>
        <topology evidence="1 14">Multi-pass membrane protein</topology>
    </subcellularLocation>
</comment>
<organism evidence="19 21">
    <name type="scientific">Nitrosomonas communis</name>
    <dbReference type="NCBI Taxonomy" id="44574"/>
    <lineage>
        <taxon>Bacteria</taxon>
        <taxon>Pseudomonadati</taxon>
        <taxon>Pseudomonadota</taxon>
        <taxon>Betaproteobacteria</taxon>
        <taxon>Nitrosomonadales</taxon>
        <taxon>Nitrosomonadaceae</taxon>
        <taxon>Nitrosomonas</taxon>
    </lineage>
</organism>
<comment type="similarity">
    <text evidence="2 14">Belongs to the peptidase M50B family.</text>
</comment>
<keyword evidence="3 14" id="KW-1003">Cell membrane</keyword>
<dbReference type="PROSITE" id="PS51371">
    <property type="entry name" value="CBS"/>
    <property type="match status" value="1"/>
</dbReference>
<dbReference type="Pfam" id="PF02163">
    <property type="entry name" value="Peptidase_M50"/>
    <property type="match status" value="2"/>
</dbReference>
<feature type="binding site" evidence="16">
    <location>
        <position position="71"/>
    </location>
    <ligand>
        <name>Zn(2+)</name>
        <dbReference type="ChEBI" id="CHEBI:29105"/>
        <note>catalytic</note>
    </ligand>
</feature>
<feature type="transmembrane region" description="Helical" evidence="14">
    <location>
        <begin position="73"/>
        <end position="95"/>
    </location>
</feature>
<dbReference type="PATRIC" id="fig|44574.3.peg.148"/>
<evidence type="ECO:0000256" key="1">
    <source>
        <dbReference type="ARBA" id="ARBA00004651"/>
    </source>
</evidence>
<evidence type="ECO:0000256" key="12">
    <source>
        <dbReference type="ARBA" id="ARBA00023122"/>
    </source>
</evidence>
<evidence type="ECO:0000313" key="20">
    <source>
        <dbReference type="EMBL" id="TYP81176.1"/>
    </source>
</evidence>
<evidence type="ECO:0000256" key="4">
    <source>
        <dbReference type="ARBA" id="ARBA00022670"/>
    </source>
</evidence>
<evidence type="ECO:0000256" key="7">
    <source>
        <dbReference type="ARBA" id="ARBA00022737"/>
    </source>
</evidence>
<evidence type="ECO:0000259" key="18">
    <source>
        <dbReference type="PROSITE" id="PS51371"/>
    </source>
</evidence>
<dbReference type="PANTHER" id="PTHR39188:SF3">
    <property type="entry name" value="STAGE IV SPORULATION PROTEIN FB"/>
    <property type="match status" value="1"/>
</dbReference>